<evidence type="ECO:0000259" key="1">
    <source>
        <dbReference type="Pfam" id="PF03417"/>
    </source>
</evidence>
<dbReference type="PANTHER" id="PTHR34180">
    <property type="entry name" value="PEPTIDASE C45"/>
    <property type="match status" value="1"/>
</dbReference>
<dbReference type="PANTHER" id="PTHR34180:SF1">
    <property type="entry name" value="BETA-ALANYL-DOPAMINE_CARCININE HYDROLASE"/>
    <property type="match status" value="1"/>
</dbReference>
<feature type="domain" description="Peptidase C45 hydrolase" evidence="1">
    <location>
        <begin position="129"/>
        <end position="307"/>
    </location>
</feature>
<dbReference type="EMBL" id="CP040330">
    <property type="protein sequence ID" value="QCS44090.1"/>
    <property type="molecule type" value="Genomic_DNA"/>
</dbReference>
<reference evidence="3" key="1">
    <citation type="submission" date="2019-05" db="EMBL/GenBank/DDBJ databases">
        <title>Genome sequence and methylation pattern of the halophilic Archaeon Natrinema versiforme BOL5-4.</title>
        <authorList>
            <person name="DasSarma P."/>
            <person name="Anton B.P."/>
            <person name="DasSarma S.L."/>
            <person name="Martinez F.L."/>
            <person name="Guzman D."/>
            <person name="Roberts R.J."/>
            <person name="DasSarma S."/>
        </authorList>
    </citation>
    <scope>NUCLEOTIDE SEQUENCE [LARGE SCALE GENOMIC DNA]</scope>
    <source>
        <strain evidence="3">BOL5-4</strain>
    </source>
</reference>
<proteinExistence type="predicted"/>
<dbReference type="InterPro" id="IPR047801">
    <property type="entry name" value="Peptidase_C45"/>
</dbReference>
<dbReference type="NCBIfam" id="NF040521">
    <property type="entry name" value="C45_proenzyme"/>
    <property type="match status" value="1"/>
</dbReference>
<dbReference type="InterPro" id="IPR047794">
    <property type="entry name" value="C45_proenzyme-like"/>
</dbReference>
<evidence type="ECO:0000313" key="3">
    <source>
        <dbReference type="Proteomes" id="UP000302218"/>
    </source>
</evidence>
<name>A0A4P8WKS5_9EURY</name>
<dbReference type="AlphaFoldDB" id="A0A4P8WKS5"/>
<sequence length="399" mass="44358">MEDTDLESTVYTGPDATAEPDTYVEQARRRAETEREAIEWAVAELESLIADADVDLEPLLDYARRSRESLPDRHLRAYEAMAETLDIDPAVYEVYALAYSDLCDELADEPAADPSRGCTNALVSPPRTGRDGSLVLKNRDIAGRGARPKSIVEQPPIDDYYGFLTVDTCGTVMLYKGVNDRGLVAANTYIDANRDDIELEDQYRNGTVIRRVLEECATVADARTLLESIPTRQLMAQTLFLADETDAVLLEVNPLEERIAVDDGDAVTRTNHFVQSRSAETESSRRRRRRAMELLADGGDEIDRESLWRFAADHANGPGDKSICRHPEPETDDYAFGQLTTASAAVFEGGSPTVEVAMGNPCETEPTRCSFGDEVPMALRTGDRWLERLRSDREVPSNR</sequence>
<dbReference type="Gene3D" id="3.60.60.10">
    <property type="entry name" value="Penicillin V Acylase, Chain A"/>
    <property type="match status" value="1"/>
</dbReference>
<protein>
    <submittedName>
        <fullName evidence="2">Peptidase C45</fullName>
    </submittedName>
</protein>
<dbReference type="GeneID" id="40267151"/>
<dbReference type="Proteomes" id="UP000302218">
    <property type="component" value="Chromosome"/>
</dbReference>
<accession>A0A4P8WKS5</accession>
<evidence type="ECO:0000313" key="2">
    <source>
        <dbReference type="EMBL" id="QCS44090.1"/>
    </source>
</evidence>
<dbReference type="Pfam" id="PF03417">
    <property type="entry name" value="AAT"/>
    <property type="match status" value="1"/>
</dbReference>
<dbReference type="RefSeq" id="WP_138246537.1">
    <property type="nucleotide sequence ID" value="NZ_CP040330.1"/>
</dbReference>
<organism evidence="2 3">
    <name type="scientific">Natrinema versiforme</name>
    <dbReference type="NCBI Taxonomy" id="88724"/>
    <lineage>
        <taxon>Archaea</taxon>
        <taxon>Methanobacteriati</taxon>
        <taxon>Methanobacteriota</taxon>
        <taxon>Stenosarchaea group</taxon>
        <taxon>Halobacteria</taxon>
        <taxon>Halobacteriales</taxon>
        <taxon>Natrialbaceae</taxon>
        <taxon>Natrinema</taxon>
    </lineage>
</organism>
<dbReference type="InterPro" id="IPR005079">
    <property type="entry name" value="Peptidase_C45_hydrolase"/>
</dbReference>
<gene>
    <name evidence="2" type="ORF">FEJ81_17720</name>
</gene>
<dbReference type="KEGG" id="nvr:FEJ81_17720"/>
<dbReference type="OrthoDB" id="175578at2157"/>